<name>L9VKT9_9EURY</name>
<dbReference type="PATRIC" id="fig|1114856.3.peg.4070"/>
<evidence type="ECO:0000256" key="3">
    <source>
        <dbReference type="ARBA" id="ARBA00023163"/>
    </source>
</evidence>
<dbReference type="OrthoDB" id="14763at2157"/>
<dbReference type="Gene3D" id="1.10.10.10">
    <property type="entry name" value="Winged helix-like DNA-binding domain superfamily/Winged helix DNA-binding domain"/>
    <property type="match status" value="1"/>
</dbReference>
<proteinExistence type="predicted"/>
<dbReference type="RefSeq" id="WP_006092069.1">
    <property type="nucleotide sequence ID" value="NZ_AOHW01000045.1"/>
</dbReference>
<dbReference type="Pfam" id="PF01614">
    <property type="entry name" value="IclR_C"/>
    <property type="match status" value="1"/>
</dbReference>
<reference evidence="6 7" key="1">
    <citation type="journal article" date="2014" name="PLoS Genet.">
        <title>Phylogenetically driven sequencing of extremely halophilic archaea reveals strategies for static and dynamic osmo-response.</title>
        <authorList>
            <person name="Becker E.A."/>
            <person name="Seitzer P.M."/>
            <person name="Tritt A."/>
            <person name="Larsen D."/>
            <person name="Krusor M."/>
            <person name="Yao A.I."/>
            <person name="Wu D."/>
            <person name="Madern D."/>
            <person name="Eisen J.A."/>
            <person name="Darling A.E."/>
            <person name="Facciotti M.T."/>
        </authorList>
    </citation>
    <scope>NUCLEOTIDE SEQUENCE [LARGE SCALE GENOMIC DNA]</scope>
    <source>
        <strain evidence="6 7">GA33</strain>
    </source>
</reference>
<evidence type="ECO:0000259" key="5">
    <source>
        <dbReference type="PROSITE" id="PS51078"/>
    </source>
</evidence>
<comment type="caution">
    <text evidence="6">The sequence shown here is derived from an EMBL/GenBank/DDBJ whole genome shotgun (WGS) entry which is preliminary data.</text>
</comment>
<dbReference type="GO" id="GO:0003700">
    <property type="term" value="F:DNA-binding transcription factor activity"/>
    <property type="evidence" value="ECO:0007669"/>
    <property type="project" value="TreeGrafter"/>
</dbReference>
<dbReference type="eggNOG" id="arCOG02798">
    <property type="taxonomic scope" value="Archaea"/>
</dbReference>
<dbReference type="GO" id="GO:0045892">
    <property type="term" value="P:negative regulation of DNA-templated transcription"/>
    <property type="evidence" value="ECO:0007669"/>
    <property type="project" value="TreeGrafter"/>
</dbReference>
<dbReference type="PANTHER" id="PTHR30136">
    <property type="entry name" value="HELIX-TURN-HELIX TRANSCRIPTIONAL REGULATOR, ICLR FAMILY"/>
    <property type="match status" value="1"/>
</dbReference>
<feature type="domain" description="HTH iclR-type" evidence="4">
    <location>
        <begin position="5"/>
        <end position="65"/>
    </location>
</feature>
<gene>
    <name evidence="6" type="ORF">C496_19690</name>
</gene>
<keyword evidence="2" id="KW-0238">DNA-binding</keyword>
<dbReference type="SUPFAM" id="SSF55781">
    <property type="entry name" value="GAF domain-like"/>
    <property type="match status" value="1"/>
</dbReference>
<evidence type="ECO:0000259" key="4">
    <source>
        <dbReference type="PROSITE" id="PS51077"/>
    </source>
</evidence>
<dbReference type="InterPro" id="IPR005471">
    <property type="entry name" value="Tscrpt_reg_IclR_N"/>
</dbReference>
<dbReference type="GO" id="GO:0003677">
    <property type="term" value="F:DNA binding"/>
    <property type="evidence" value="ECO:0007669"/>
    <property type="project" value="UniProtKB-KW"/>
</dbReference>
<feature type="domain" description="IclR-ED" evidence="5">
    <location>
        <begin position="66"/>
        <end position="253"/>
    </location>
</feature>
<dbReference type="InterPro" id="IPR029016">
    <property type="entry name" value="GAF-like_dom_sf"/>
</dbReference>
<dbReference type="AlphaFoldDB" id="L9VKT9"/>
<dbReference type="InterPro" id="IPR014757">
    <property type="entry name" value="Tscrpt_reg_IclR_C"/>
</dbReference>
<dbReference type="SMART" id="SM00346">
    <property type="entry name" value="HTH_ICLR"/>
    <property type="match status" value="1"/>
</dbReference>
<dbReference type="SUPFAM" id="SSF46785">
    <property type="entry name" value="Winged helix' DNA-binding domain"/>
    <property type="match status" value="1"/>
</dbReference>
<accession>L9VKT9</accession>
<evidence type="ECO:0000256" key="1">
    <source>
        <dbReference type="ARBA" id="ARBA00023015"/>
    </source>
</evidence>
<dbReference type="Proteomes" id="UP000011599">
    <property type="component" value="Unassembled WGS sequence"/>
</dbReference>
<keyword evidence="3" id="KW-0804">Transcription</keyword>
<keyword evidence="7" id="KW-1185">Reference proteome</keyword>
<dbReference type="Gene3D" id="3.30.450.40">
    <property type="match status" value="1"/>
</dbReference>
<evidence type="ECO:0000256" key="2">
    <source>
        <dbReference type="ARBA" id="ARBA00023125"/>
    </source>
</evidence>
<dbReference type="InterPro" id="IPR050707">
    <property type="entry name" value="HTH_MetabolicPath_Reg"/>
</dbReference>
<sequence>MTTAVKSVKRADRLLETLADLEGATASELAEEVNIPLSSVYDYLTTFESLGYVVKSPDGQYTVSFGFLELGNRIRNQYDIYRVAEPELKSLSRETGEYVVLMIEEDGLGVIIELQKGDKSSNIHIRETHPGTKTRLSTTASGKSILAQFSDDRVREIVDRYGLAPKTRNTITSSDELFEDLTQIRDVGYAIDDEERFEGMRGVGAPVETGGDAVTAGIAIYGPANRLTDAMIHKEYPNRILETANVIQVNLSYS</sequence>
<dbReference type="PANTHER" id="PTHR30136:SF35">
    <property type="entry name" value="HTH-TYPE TRANSCRIPTIONAL REGULATOR RV1719"/>
    <property type="match status" value="1"/>
</dbReference>
<organism evidence="6 7">
    <name type="scientific">Natronorubrum tibetense GA33</name>
    <dbReference type="NCBI Taxonomy" id="1114856"/>
    <lineage>
        <taxon>Archaea</taxon>
        <taxon>Methanobacteriati</taxon>
        <taxon>Methanobacteriota</taxon>
        <taxon>Stenosarchaea group</taxon>
        <taxon>Halobacteria</taxon>
        <taxon>Halobacteriales</taxon>
        <taxon>Natrialbaceae</taxon>
        <taxon>Natronorubrum</taxon>
    </lineage>
</organism>
<dbReference type="STRING" id="1114856.GCA_000383975_04233"/>
<dbReference type="Pfam" id="PF09339">
    <property type="entry name" value="HTH_IclR"/>
    <property type="match status" value="1"/>
</dbReference>
<dbReference type="EMBL" id="AOHW01000045">
    <property type="protein sequence ID" value="ELY37764.1"/>
    <property type="molecule type" value="Genomic_DNA"/>
</dbReference>
<dbReference type="InterPro" id="IPR036390">
    <property type="entry name" value="WH_DNA-bd_sf"/>
</dbReference>
<keyword evidence="1" id="KW-0805">Transcription regulation</keyword>
<dbReference type="InterPro" id="IPR036388">
    <property type="entry name" value="WH-like_DNA-bd_sf"/>
</dbReference>
<evidence type="ECO:0000313" key="7">
    <source>
        <dbReference type="Proteomes" id="UP000011599"/>
    </source>
</evidence>
<evidence type="ECO:0000313" key="6">
    <source>
        <dbReference type="EMBL" id="ELY37764.1"/>
    </source>
</evidence>
<dbReference type="PROSITE" id="PS51078">
    <property type="entry name" value="ICLR_ED"/>
    <property type="match status" value="1"/>
</dbReference>
<protein>
    <submittedName>
        <fullName evidence="6">IclR family transcriptional regulator</fullName>
    </submittedName>
</protein>
<dbReference type="PROSITE" id="PS51077">
    <property type="entry name" value="HTH_ICLR"/>
    <property type="match status" value="1"/>
</dbReference>